<organism evidence="1 2">
    <name type="scientific">Triticum urartu</name>
    <name type="common">Red wild einkorn</name>
    <name type="synonym">Crithodium urartu</name>
    <dbReference type="NCBI Taxonomy" id="4572"/>
    <lineage>
        <taxon>Eukaryota</taxon>
        <taxon>Viridiplantae</taxon>
        <taxon>Streptophyta</taxon>
        <taxon>Embryophyta</taxon>
        <taxon>Tracheophyta</taxon>
        <taxon>Spermatophyta</taxon>
        <taxon>Magnoliopsida</taxon>
        <taxon>Liliopsida</taxon>
        <taxon>Poales</taxon>
        <taxon>Poaceae</taxon>
        <taxon>BOP clade</taxon>
        <taxon>Pooideae</taxon>
        <taxon>Triticodae</taxon>
        <taxon>Triticeae</taxon>
        <taxon>Triticinae</taxon>
        <taxon>Triticum</taxon>
    </lineage>
</organism>
<protein>
    <submittedName>
        <fullName evidence="1">Uncharacterized protein</fullName>
    </submittedName>
</protein>
<proteinExistence type="predicted"/>
<evidence type="ECO:0000313" key="1">
    <source>
        <dbReference type="EnsemblPlants" id="TuG1812G0400000179.01.T01.cds250351"/>
    </source>
</evidence>
<name>A0A8R7U3Q6_TRIUA</name>
<dbReference type="AlphaFoldDB" id="A0A8R7U3Q6"/>
<accession>A0A8R7U3Q6</accession>
<dbReference type="Gramene" id="TuG1812G0400000179.01.T01">
    <property type="protein sequence ID" value="TuG1812G0400000179.01.T01.cds250351"/>
    <property type="gene ID" value="TuG1812G0400000179.01"/>
</dbReference>
<dbReference type="EnsemblPlants" id="TuG1812G0400000179.01.T01">
    <property type="protein sequence ID" value="TuG1812G0400000179.01.T01.cds250351"/>
    <property type="gene ID" value="TuG1812G0400000179.01"/>
</dbReference>
<keyword evidence="2" id="KW-1185">Reference proteome</keyword>
<sequence length="47" mass="5213">MTTYSAYLPIYAYFTPSFLSLDLTLKLSKVMIFSISLPLGGAHHICS</sequence>
<dbReference type="Proteomes" id="UP000015106">
    <property type="component" value="Chromosome 4"/>
</dbReference>
<reference evidence="1" key="2">
    <citation type="submission" date="2018-03" db="EMBL/GenBank/DDBJ databases">
        <title>The Triticum urartu genome reveals the dynamic nature of wheat genome evolution.</title>
        <authorList>
            <person name="Ling H."/>
            <person name="Ma B."/>
            <person name="Shi X."/>
            <person name="Liu H."/>
            <person name="Dong L."/>
            <person name="Sun H."/>
            <person name="Cao Y."/>
            <person name="Gao Q."/>
            <person name="Zheng S."/>
            <person name="Li Y."/>
            <person name="Yu Y."/>
            <person name="Du H."/>
            <person name="Qi M."/>
            <person name="Li Y."/>
            <person name="Yu H."/>
            <person name="Cui Y."/>
            <person name="Wang N."/>
            <person name="Chen C."/>
            <person name="Wu H."/>
            <person name="Zhao Y."/>
            <person name="Zhang J."/>
            <person name="Li Y."/>
            <person name="Zhou W."/>
            <person name="Zhang B."/>
            <person name="Hu W."/>
            <person name="Eijk M."/>
            <person name="Tang J."/>
            <person name="Witsenboer H."/>
            <person name="Zhao S."/>
            <person name="Li Z."/>
            <person name="Zhang A."/>
            <person name="Wang D."/>
            <person name="Liang C."/>
        </authorList>
    </citation>
    <scope>NUCLEOTIDE SEQUENCE [LARGE SCALE GENOMIC DNA]</scope>
    <source>
        <strain evidence="1">cv. G1812</strain>
    </source>
</reference>
<evidence type="ECO:0000313" key="2">
    <source>
        <dbReference type="Proteomes" id="UP000015106"/>
    </source>
</evidence>
<reference evidence="1" key="3">
    <citation type="submission" date="2022-06" db="UniProtKB">
        <authorList>
            <consortium name="EnsemblPlants"/>
        </authorList>
    </citation>
    <scope>IDENTIFICATION</scope>
</reference>
<reference evidence="2" key="1">
    <citation type="journal article" date="2013" name="Nature">
        <title>Draft genome of the wheat A-genome progenitor Triticum urartu.</title>
        <authorList>
            <person name="Ling H.Q."/>
            <person name="Zhao S."/>
            <person name="Liu D."/>
            <person name="Wang J."/>
            <person name="Sun H."/>
            <person name="Zhang C."/>
            <person name="Fan H."/>
            <person name="Li D."/>
            <person name="Dong L."/>
            <person name="Tao Y."/>
            <person name="Gao C."/>
            <person name="Wu H."/>
            <person name="Li Y."/>
            <person name="Cui Y."/>
            <person name="Guo X."/>
            <person name="Zheng S."/>
            <person name="Wang B."/>
            <person name="Yu K."/>
            <person name="Liang Q."/>
            <person name="Yang W."/>
            <person name="Lou X."/>
            <person name="Chen J."/>
            <person name="Feng M."/>
            <person name="Jian J."/>
            <person name="Zhang X."/>
            <person name="Luo G."/>
            <person name="Jiang Y."/>
            <person name="Liu J."/>
            <person name="Wang Z."/>
            <person name="Sha Y."/>
            <person name="Zhang B."/>
            <person name="Wu H."/>
            <person name="Tang D."/>
            <person name="Shen Q."/>
            <person name="Xue P."/>
            <person name="Zou S."/>
            <person name="Wang X."/>
            <person name="Liu X."/>
            <person name="Wang F."/>
            <person name="Yang Y."/>
            <person name="An X."/>
            <person name="Dong Z."/>
            <person name="Zhang K."/>
            <person name="Zhang X."/>
            <person name="Luo M.C."/>
            <person name="Dvorak J."/>
            <person name="Tong Y."/>
            <person name="Wang J."/>
            <person name="Yang H."/>
            <person name="Li Z."/>
            <person name="Wang D."/>
            <person name="Zhang A."/>
            <person name="Wang J."/>
        </authorList>
    </citation>
    <scope>NUCLEOTIDE SEQUENCE</scope>
    <source>
        <strain evidence="2">cv. G1812</strain>
    </source>
</reference>